<dbReference type="AlphaFoldDB" id="A0A1K2IQC8"/>
<accession>A0A1K2IQC8</accession>
<evidence type="ECO:0008006" key="3">
    <source>
        <dbReference type="Google" id="ProtNLM"/>
    </source>
</evidence>
<sequence>MRLFVICSISVFFLFSCSDEVQNYPVGSDFIENNISIKIIDTFSIKAGTFKLDSLITSSTNRILIGSINDDNFGHLIAQSYFQVRNSDFSINTNAVYDSIGLVLNYDKYYYGDTTQVQTYKVHRLLEFFEPEEGDEFYNTSKLKYDQESLGELSFIPRPNKTTDSLYIPLRHVLGEEIFNKIRNNDINNTDDFIQYFKGITIIPDTLSSSNILGFDFKTSSNLIDNSSMRLFFTEDIDDSSEGNNQVIDFYVSSSSKQFNSIQTNLNNTLINNFTDNETIIPSSESNNLIFAQAGTGISARIEIPTLKDLNKISEQSSTLKAELTFSPLNNSYDDTKPLMDSLAVYVVDHKNRIINQLTDINSNVCYAILNQNDDEFNENTFYRIDMSGFVETILSSTYDLNYALMIQFIDYDKTVNSVVIESFDEKNNNIKLSVTYLNY</sequence>
<dbReference type="Pfam" id="PF14092">
    <property type="entry name" value="DUF4270"/>
    <property type="match status" value="1"/>
</dbReference>
<evidence type="ECO:0000313" key="2">
    <source>
        <dbReference type="Proteomes" id="UP000182544"/>
    </source>
</evidence>
<dbReference type="RefSeq" id="WP_072403008.1">
    <property type="nucleotide sequence ID" value="NZ_FPKV01000003.1"/>
</dbReference>
<organism evidence="1 2">
    <name type="scientific">Flaviramulus basaltis</name>
    <dbReference type="NCBI Taxonomy" id="369401"/>
    <lineage>
        <taxon>Bacteria</taxon>
        <taxon>Pseudomonadati</taxon>
        <taxon>Bacteroidota</taxon>
        <taxon>Flavobacteriia</taxon>
        <taxon>Flavobacteriales</taxon>
        <taxon>Flavobacteriaceae</taxon>
        <taxon>Flaviramulus</taxon>
    </lineage>
</organism>
<dbReference type="EMBL" id="FPKV01000003">
    <property type="protein sequence ID" value="SFZ93899.1"/>
    <property type="molecule type" value="Genomic_DNA"/>
</dbReference>
<dbReference type="InterPro" id="IPR025366">
    <property type="entry name" value="DUF4270"/>
</dbReference>
<dbReference type="STRING" id="369401.SAMN05428642_103398"/>
<proteinExistence type="predicted"/>
<gene>
    <name evidence="1" type="ORF">SAMN05428642_103398</name>
</gene>
<dbReference type="OrthoDB" id="1092930at2"/>
<name>A0A1K2IQC8_9FLAO</name>
<dbReference type="PROSITE" id="PS51257">
    <property type="entry name" value="PROKAR_LIPOPROTEIN"/>
    <property type="match status" value="1"/>
</dbReference>
<reference evidence="1 2" key="1">
    <citation type="submission" date="2016-10" db="EMBL/GenBank/DDBJ databases">
        <authorList>
            <person name="de Groot N.N."/>
        </authorList>
    </citation>
    <scope>NUCLEOTIDE SEQUENCE [LARGE SCALE GENOMIC DNA]</scope>
    <source>
        <strain evidence="1 2">DSM 18180</strain>
    </source>
</reference>
<evidence type="ECO:0000313" key="1">
    <source>
        <dbReference type="EMBL" id="SFZ93899.1"/>
    </source>
</evidence>
<dbReference type="Proteomes" id="UP000182544">
    <property type="component" value="Unassembled WGS sequence"/>
</dbReference>
<keyword evidence="2" id="KW-1185">Reference proteome</keyword>
<protein>
    <recommendedName>
        <fullName evidence="3">DUF4270 domain-containing protein</fullName>
    </recommendedName>
</protein>